<sequence length="131" mass="13853">MFTIRNLGGVALFLFGTTYLWLTPMFAGKDVSTKGALWTVSAIGSWIVLAGFTVATWGLFRQASWWEAVAVGSAVAGIAVLVPYWIAADRAGETTPGFNVLIHVVGATGVLVLLLVPTLETWVDGHVMSGA</sequence>
<feature type="transmembrane region" description="Helical" evidence="1">
    <location>
        <begin position="6"/>
        <end position="23"/>
    </location>
</feature>
<keyword evidence="1" id="KW-0472">Membrane</keyword>
<gene>
    <name evidence="2" type="ORF">EKO23_11955</name>
</gene>
<organism evidence="2 3">
    <name type="scientific">Nocardioides guangzhouensis</name>
    <dbReference type="NCBI Taxonomy" id="2497878"/>
    <lineage>
        <taxon>Bacteria</taxon>
        <taxon>Bacillati</taxon>
        <taxon>Actinomycetota</taxon>
        <taxon>Actinomycetes</taxon>
        <taxon>Propionibacteriales</taxon>
        <taxon>Nocardioidaceae</taxon>
        <taxon>Nocardioides</taxon>
    </lineage>
</organism>
<dbReference type="RefSeq" id="WP_134717520.1">
    <property type="nucleotide sequence ID" value="NZ_SDKM01000015.1"/>
</dbReference>
<evidence type="ECO:0000313" key="3">
    <source>
        <dbReference type="Proteomes" id="UP000295198"/>
    </source>
</evidence>
<evidence type="ECO:0000313" key="2">
    <source>
        <dbReference type="EMBL" id="RYP85708.1"/>
    </source>
</evidence>
<dbReference type="OrthoDB" id="4945906at2"/>
<proteinExistence type="predicted"/>
<dbReference type="Proteomes" id="UP000295198">
    <property type="component" value="Unassembled WGS sequence"/>
</dbReference>
<dbReference type="EMBL" id="SDKM01000015">
    <property type="protein sequence ID" value="RYP85708.1"/>
    <property type="molecule type" value="Genomic_DNA"/>
</dbReference>
<reference evidence="2 3" key="1">
    <citation type="submission" date="2019-01" db="EMBL/GenBank/DDBJ databases">
        <title>Nocardioides guangzhouensis sp. nov., an actinobacterium isolated from soil.</title>
        <authorList>
            <person name="Fu Y."/>
            <person name="Cai Y."/>
            <person name="Lin Z."/>
            <person name="Chen P."/>
        </authorList>
    </citation>
    <scope>NUCLEOTIDE SEQUENCE [LARGE SCALE GENOMIC DNA]</scope>
    <source>
        <strain evidence="2 3">130</strain>
    </source>
</reference>
<keyword evidence="3" id="KW-1185">Reference proteome</keyword>
<dbReference type="AlphaFoldDB" id="A0A4Q4ZDA2"/>
<feature type="transmembrane region" description="Helical" evidence="1">
    <location>
        <begin position="65"/>
        <end position="86"/>
    </location>
</feature>
<feature type="transmembrane region" description="Helical" evidence="1">
    <location>
        <begin position="35"/>
        <end position="59"/>
    </location>
</feature>
<feature type="transmembrane region" description="Helical" evidence="1">
    <location>
        <begin position="98"/>
        <end position="119"/>
    </location>
</feature>
<accession>A0A4Q4ZDA2</accession>
<comment type="caution">
    <text evidence="2">The sequence shown here is derived from an EMBL/GenBank/DDBJ whole genome shotgun (WGS) entry which is preliminary data.</text>
</comment>
<evidence type="ECO:0000256" key="1">
    <source>
        <dbReference type="SAM" id="Phobius"/>
    </source>
</evidence>
<name>A0A4Q4ZDA2_9ACTN</name>
<protein>
    <submittedName>
        <fullName evidence="2">Uncharacterized protein</fullName>
    </submittedName>
</protein>
<keyword evidence="1" id="KW-1133">Transmembrane helix</keyword>
<keyword evidence="1" id="KW-0812">Transmembrane</keyword>